<feature type="region of interest" description="Disordered" evidence="1">
    <location>
        <begin position="1"/>
        <end position="24"/>
    </location>
</feature>
<evidence type="ECO:0000256" key="1">
    <source>
        <dbReference type="SAM" id="MobiDB-lite"/>
    </source>
</evidence>
<organism evidence="2 3">
    <name type="scientific">Halovivax asiaticus JCM 14624</name>
    <dbReference type="NCBI Taxonomy" id="1227490"/>
    <lineage>
        <taxon>Archaea</taxon>
        <taxon>Methanobacteriati</taxon>
        <taxon>Methanobacteriota</taxon>
        <taxon>Stenosarchaea group</taxon>
        <taxon>Halobacteria</taxon>
        <taxon>Halobacteriales</taxon>
        <taxon>Natrialbaceae</taxon>
        <taxon>Halovivax</taxon>
    </lineage>
</organism>
<accession>M0BFL8</accession>
<reference evidence="2 3" key="1">
    <citation type="journal article" date="2014" name="PLoS Genet.">
        <title>Phylogenetically driven sequencing of extremely halophilic archaea reveals strategies for static and dynamic osmo-response.</title>
        <authorList>
            <person name="Becker E.A."/>
            <person name="Seitzer P.M."/>
            <person name="Tritt A."/>
            <person name="Larsen D."/>
            <person name="Krusor M."/>
            <person name="Yao A.I."/>
            <person name="Wu D."/>
            <person name="Madern D."/>
            <person name="Eisen J.A."/>
            <person name="Darling A.E."/>
            <person name="Facciotti M.T."/>
        </authorList>
    </citation>
    <scope>NUCLEOTIDE SEQUENCE [LARGE SCALE GENOMIC DNA]</scope>
    <source>
        <strain evidence="2 3">JCM 14624</strain>
    </source>
</reference>
<dbReference type="Proteomes" id="UP000011560">
    <property type="component" value="Unassembled WGS sequence"/>
</dbReference>
<name>M0BFL8_9EURY</name>
<sequence length="110" mass="12315">MIEALAGDRNSGINPIETCAKPKPAMPWTIDATSITTEVRPVVTQFVVIVTDPDGDGSRASDVGDDHGLRYPGCRGVRDNRRDWTIIGRDRRRDWTVRWCDATIQDHPNL</sequence>
<protein>
    <submittedName>
        <fullName evidence="2">Uncharacterized protein</fullName>
    </submittedName>
</protein>
<keyword evidence="3" id="KW-1185">Reference proteome</keyword>
<dbReference type="AlphaFoldDB" id="M0BFL8"/>
<proteinExistence type="predicted"/>
<dbReference type="STRING" id="1227490.C479_13933"/>
<evidence type="ECO:0000313" key="3">
    <source>
        <dbReference type="Proteomes" id="UP000011560"/>
    </source>
</evidence>
<gene>
    <name evidence="2" type="ORF">C479_13933</name>
</gene>
<evidence type="ECO:0000313" key="2">
    <source>
        <dbReference type="EMBL" id="ELZ08444.1"/>
    </source>
</evidence>
<comment type="caution">
    <text evidence="2">The sequence shown here is derived from an EMBL/GenBank/DDBJ whole genome shotgun (WGS) entry which is preliminary data.</text>
</comment>
<dbReference type="EMBL" id="AOIQ01000021">
    <property type="protein sequence ID" value="ELZ08444.1"/>
    <property type="molecule type" value="Genomic_DNA"/>
</dbReference>